<dbReference type="EMBL" id="MU006091">
    <property type="protein sequence ID" value="KAF2841179.1"/>
    <property type="molecule type" value="Genomic_DNA"/>
</dbReference>
<evidence type="ECO:0000313" key="2">
    <source>
        <dbReference type="EMBL" id="KAF2841179.1"/>
    </source>
</evidence>
<feature type="region of interest" description="Disordered" evidence="1">
    <location>
        <begin position="19"/>
        <end position="49"/>
    </location>
</feature>
<feature type="region of interest" description="Disordered" evidence="1">
    <location>
        <begin position="105"/>
        <end position="124"/>
    </location>
</feature>
<feature type="compositionally biased region" description="Polar residues" evidence="1">
    <location>
        <begin position="112"/>
        <end position="124"/>
    </location>
</feature>
<keyword evidence="3" id="KW-1185">Reference proteome</keyword>
<comment type="caution">
    <text evidence="2">The sequence shown here is derived from an EMBL/GenBank/DDBJ whole genome shotgun (WGS) entry which is preliminary data.</text>
</comment>
<gene>
    <name evidence="2" type="ORF">M501DRAFT_530502</name>
</gene>
<feature type="region of interest" description="Disordered" evidence="1">
    <location>
        <begin position="68"/>
        <end position="93"/>
    </location>
</feature>
<accession>A0A9P4SEZ9</accession>
<feature type="region of interest" description="Disordered" evidence="1">
    <location>
        <begin position="129"/>
        <end position="231"/>
    </location>
</feature>
<name>A0A9P4SEZ9_9PEZI</name>
<evidence type="ECO:0000313" key="3">
    <source>
        <dbReference type="Proteomes" id="UP000799429"/>
    </source>
</evidence>
<feature type="compositionally biased region" description="Low complexity" evidence="1">
    <location>
        <begin position="273"/>
        <end position="290"/>
    </location>
</feature>
<organism evidence="2 3">
    <name type="scientific">Patellaria atrata CBS 101060</name>
    <dbReference type="NCBI Taxonomy" id="1346257"/>
    <lineage>
        <taxon>Eukaryota</taxon>
        <taxon>Fungi</taxon>
        <taxon>Dikarya</taxon>
        <taxon>Ascomycota</taxon>
        <taxon>Pezizomycotina</taxon>
        <taxon>Dothideomycetes</taxon>
        <taxon>Dothideomycetes incertae sedis</taxon>
        <taxon>Patellariales</taxon>
        <taxon>Patellariaceae</taxon>
        <taxon>Patellaria</taxon>
    </lineage>
</organism>
<dbReference type="AlphaFoldDB" id="A0A9P4SEZ9"/>
<feature type="compositionally biased region" description="Polar residues" evidence="1">
    <location>
        <begin position="143"/>
        <end position="162"/>
    </location>
</feature>
<feature type="compositionally biased region" description="Basic and acidic residues" evidence="1">
    <location>
        <begin position="21"/>
        <end position="35"/>
    </location>
</feature>
<protein>
    <submittedName>
        <fullName evidence="2">Uncharacterized protein</fullName>
    </submittedName>
</protein>
<proteinExistence type="predicted"/>
<feature type="region of interest" description="Disordered" evidence="1">
    <location>
        <begin position="252"/>
        <end position="305"/>
    </location>
</feature>
<sequence length="613" mass="69281">MSFIRKPLAALQEYCWPSTTSREEDISTETRHDQRGAQTPRKATGPLMNTVSTSPLRKLASSQMVEKVESHLSTNPRPTPDLESWSQASYGNPHDAVAIPVPGQRPMAKPNLGSSIRPRNTLNNVTKFANQNILGREGKNDRTLQTSNTRDNVPSSTRQHAQVVSKGNREDNHRDKRRKITQHPNTRAAENEIIAIDSDDDLNQSKLSSASSPVTTASQSSSRPTKSKCGQYQDMSIYNALGRAPEFRKVEKMLNSRPEYGKRQRRKSEGSRSRASNYSSTSSQTSTQGRPKVHNDSLQVENRSFNGTELVPVDRNMIFDSNHAEYDLLGPLERMLNSYGTSPSKSPYFNKDQTERQLDRKQILAVNQSENSKIAQKYVDLESQQLVEAPLRKRFIRADQPSERTTLQKAFDMIDTSEDELTMDIPKPLPSRYNESQSFTAKRSISPSKNTRTRQNSIDRSSHADIRPTTFVNSRAVSSRLLDAARSRKRFETKFKQPSWDIVSFYLPTKCLKQCDLTLVEDLDVGSFYIAQKDSLRSRMFDDGGEFNPEKLNIAEHCVTLSSKIRMTGSMSNMVKTEVCFEFSSPTTANNFLSRLSERTGDLLRFISKLPLS</sequence>
<feature type="compositionally biased region" description="Polar residues" evidence="1">
    <location>
        <begin position="433"/>
        <end position="459"/>
    </location>
</feature>
<feature type="compositionally biased region" description="Low complexity" evidence="1">
    <location>
        <begin position="208"/>
        <end position="222"/>
    </location>
</feature>
<dbReference type="Proteomes" id="UP000799429">
    <property type="component" value="Unassembled WGS sequence"/>
</dbReference>
<feature type="region of interest" description="Disordered" evidence="1">
    <location>
        <begin position="429"/>
        <end position="465"/>
    </location>
</feature>
<evidence type="ECO:0000256" key="1">
    <source>
        <dbReference type="SAM" id="MobiDB-lite"/>
    </source>
</evidence>
<feature type="compositionally biased region" description="Polar residues" evidence="1">
    <location>
        <begin position="296"/>
        <end position="305"/>
    </location>
</feature>
<feature type="compositionally biased region" description="Basic and acidic residues" evidence="1">
    <location>
        <begin position="252"/>
        <end position="272"/>
    </location>
</feature>
<reference evidence="2" key="1">
    <citation type="journal article" date="2020" name="Stud. Mycol.">
        <title>101 Dothideomycetes genomes: a test case for predicting lifestyles and emergence of pathogens.</title>
        <authorList>
            <person name="Haridas S."/>
            <person name="Albert R."/>
            <person name="Binder M."/>
            <person name="Bloem J."/>
            <person name="Labutti K."/>
            <person name="Salamov A."/>
            <person name="Andreopoulos B."/>
            <person name="Baker S."/>
            <person name="Barry K."/>
            <person name="Bills G."/>
            <person name="Bluhm B."/>
            <person name="Cannon C."/>
            <person name="Castanera R."/>
            <person name="Culley D."/>
            <person name="Daum C."/>
            <person name="Ezra D."/>
            <person name="Gonzalez J."/>
            <person name="Henrissat B."/>
            <person name="Kuo A."/>
            <person name="Liang C."/>
            <person name="Lipzen A."/>
            <person name="Lutzoni F."/>
            <person name="Magnuson J."/>
            <person name="Mondo S."/>
            <person name="Nolan M."/>
            <person name="Ohm R."/>
            <person name="Pangilinan J."/>
            <person name="Park H.-J."/>
            <person name="Ramirez L."/>
            <person name="Alfaro M."/>
            <person name="Sun H."/>
            <person name="Tritt A."/>
            <person name="Yoshinaga Y."/>
            <person name="Zwiers L.-H."/>
            <person name="Turgeon B."/>
            <person name="Goodwin S."/>
            <person name="Spatafora J."/>
            <person name="Crous P."/>
            <person name="Grigoriev I."/>
        </authorList>
    </citation>
    <scope>NUCLEOTIDE SEQUENCE</scope>
    <source>
        <strain evidence="2">CBS 101060</strain>
    </source>
</reference>